<dbReference type="SUPFAM" id="SSF47364">
    <property type="entry name" value="Domain of the SRP/SRP receptor G-proteins"/>
    <property type="match status" value="1"/>
</dbReference>
<dbReference type="OrthoDB" id="9804720at2"/>
<evidence type="ECO:0000256" key="5">
    <source>
        <dbReference type="ARBA" id="ARBA00023134"/>
    </source>
</evidence>
<dbReference type="GO" id="GO:0003924">
    <property type="term" value="F:GTPase activity"/>
    <property type="evidence" value="ECO:0007669"/>
    <property type="project" value="UniProtKB-UniRule"/>
</dbReference>
<dbReference type="GO" id="GO:0006614">
    <property type="term" value="P:SRP-dependent cotranslational protein targeting to membrane"/>
    <property type="evidence" value="ECO:0007669"/>
    <property type="project" value="InterPro"/>
</dbReference>
<evidence type="ECO:0000256" key="6">
    <source>
        <dbReference type="ARBA" id="ARBA00023136"/>
    </source>
</evidence>
<keyword evidence="5 10" id="KW-0342">GTP-binding</keyword>
<dbReference type="GO" id="GO:0005047">
    <property type="term" value="F:signal recognition particle binding"/>
    <property type="evidence" value="ECO:0007669"/>
    <property type="project" value="TreeGrafter"/>
</dbReference>
<sequence>MAEKKKRGLFSWLGFGSEEKTEQTEQTIENQTNEVDVDSLQSTDDKENKEALAQQEADALAQVKADEEAEALAIAKAEEEAEALAVAKAAEEAEALAVIKAEEAEAAAKAEAEAQAAKAAEVIIHEQEKPQSDGFFARLMRGLKKTKTNFGSGFFGLFSGKKIDDELFEELEEQLLIADVGMDTTLKIIENLTDKANRKELKDGEALYGLLKEELADMLSTVEQPLIVDTTQKPFVILMVGVNGVGKTTTIGKLAKQFQSEGKSVMLAAGDTFRAAAVEQLQVWGERNGVPVVAQHTGADSASVIFDAIESAKARNVDVVIADTAGRLQNKGHLMEELRKIVRVMKKVDPAAPHEIMLTVDAGTGQNAISQAKLFSEVAPVSGITISKLDGTAKGGVIFAIADQFSIPIRYIGIGEGIDDLRPFVADEFIEALFSDEE</sequence>
<protein>
    <recommendedName>
        <fullName evidence="10">Signal recognition particle receptor FtsY</fullName>
        <shortName evidence="10">SRP receptor</shortName>
        <ecNumber evidence="10">3.6.5.4</ecNumber>
    </recommendedName>
</protein>
<keyword evidence="4 10" id="KW-0378">Hydrolase</keyword>
<dbReference type="AlphaFoldDB" id="A0A2T3JL51"/>
<dbReference type="InterPro" id="IPR013822">
    <property type="entry name" value="Signal_recog_particl_SRP54_hlx"/>
</dbReference>
<evidence type="ECO:0000256" key="9">
    <source>
        <dbReference type="ARBA" id="ARBA00053570"/>
    </source>
</evidence>
<evidence type="ECO:0000256" key="1">
    <source>
        <dbReference type="ARBA" id="ARBA00022475"/>
    </source>
</evidence>
<comment type="similarity">
    <text evidence="10">Belongs to the GTP-binding SRP family. FtsY subfamily.</text>
</comment>
<comment type="function">
    <text evidence="9 10">Involved in targeting and insertion of nascent membrane proteins into the cytoplasmic membrane. Acts as a receptor for the complex formed by the signal recognition particle (SRP) and the ribosome-nascent chain (RNC). Interaction with SRP-RNC leads to the transfer of the RNC complex to the Sec translocase for insertion into the membrane, the hydrolysis of GTP by both Ffh and FtsY, and the dissociation of the SRP-FtsY complex into the individual components.</text>
</comment>
<evidence type="ECO:0000313" key="15">
    <source>
        <dbReference type="Proteomes" id="UP000240987"/>
    </source>
</evidence>
<name>A0A2T3JL51_9GAMM</name>
<evidence type="ECO:0000256" key="3">
    <source>
        <dbReference type="ARBA" id="ARBA00022741"/>
    </source>
</evidence>
<dbReference type="Proteomes" id="UP000240987">
    <property type="component" value="Unassembled WGS sequence"/>
</dbReference>
<dbReference type="EC" id="3.6.5.4" evidence="10"/>
<feature type="binding site" evidence="10">
    <location>
        <begin position="387"/>
        <end position="390"/>
    </location>
    <ligand>
        <name>GTP</name>
        <dbReference type="ChEBI" id="CHEBI:37565"/>
    </ligand>
</feature>
<comment type="catalytic activity">
    <reaction evidence="8 10">
        <text>GTP + H2O = GDP + phosphate + H(+)</text>
        <dbReference type="Rhea" id="RHEA:19669"/>
        <dbReference type="ChEBI" id="CHEBI:15377"/>
        <dbReference type="ChEBI" id="CHEBI:15378"/>
        <dbReference type="ChEBI" id="CHEBI:37565"/>
        <dbReference type="ChEBI" id="CHEBI:43474"/>
        <dbReference type="ChEBI" id="CHEBI:58189"/>
        <dbReference type="EC" id="3.6.5.4"/>
    </reaction>
</comment>
<keyword evidence="15" id="KW-1185">Reference proteome</keyword>
<evidence type="ECO:0000256" key="2">
    <source>
        <dbReference type="ARBA" id="ARBA00022490"/>
    </source>
</evidence>
<dbReference type="CDD" id="cd17874">
    <property type="entry name" value="FtsY"/>
    <property type="match status" value="1"/>
</dbReference>
<comment type="caution">
    <text evidence="14">The sequence shown here is derived from an EMBL/GenBank/DDBJ whole genome shotgun (WGS) entry which is preliminary data.</text>
</comment>
<dbReference type="GO" id="GO:0005886">
    <property type="term" value="C:plasma membrane"/>
    <property type="evidence" value="ECO:0007669"/>
    <property type="project" value="UniProtKB-SubCell"/>
</dbReference>
<dbReference type="GO" id="GO:0005737">
    <property type="term" value="C:cytoplasm"/>
    <property type="evidence" value="ECO:0007669"/>
    <property type="project" value="UniProtKB-SubCell"/>
</dbReference>
<evidence type="ECO:0000256" key="8">
    <source>
        <dbReference type="ARBA" id="ARBA00048027"/>
    </source>
</evidence>
<evidence type="ECO:0000256" key="12">
    <source>
        <dbReference type="SAM" id="MobiDB-lite"/>
    </source>
</evidence>
<dbReference type="RefSeq" id="WP_107241983.1">
    <property type="nucleotide sequence ID" value="NZ_PYMJ01000005.1"/>
</dbReference>
<keyword evidence="3 10" id="KW-0547">Nucleotide-binding</keyword>
<dbReference type="Pfam" id="PF00448">
    <property type="entry name" value="SRP54"/>
    <property type="match status" value="1"/>
</dbReference>
<gene>
    <name evidence="10" type="primary">ftsY</name>
    <name evidence="14" type="ORF">C9J12_06515</name>
</gene>
<feature type="binding site" evidence="10">
    <location>
        <begin position="323"/>
        <end position="327"/>
    </location>
    <ligand>
        <name>GTP</name>
        <dbReference type="ChEBI" id="CHEBI:37565"/>
    </ligand>
</feature>
<dbReference type="SMART" id="SM00963">
    <property type="entry name" value="SRP54_N"/>
    <property type="match status" value="1"/>
</dbReference>
<evidence type="ECO:0000313" key="14">
    <source>
        <dbReference type="EMBL" id="PSU49764.1"/>
    </source>
</evidence>
<dbReference type="FunFam" id="1.20.120.140:FF:000002">
    <property type="entry name" value="Signal recognition particle receptor FtsY"/>
    <property type="match status" value="1"/>
</dbReference>
<dbReference type="FunFam" id="3.40.50.300:FF:000053">
    <property type="entry name" value="Signal recognition particle receptor FtsY"/>
    <property type="match status" value="1"/>
</dbReference>
<keyword evidence="11" id="KW-0175">Coiled coil</keyword>
<dbReference type="Gene3D" id="3.40.50.300">
    <property type="entry name" value="P-loop containing nucleotide triphosphate hydrolases"/>
    <property type="match status" value="1"/>
</dbReference>
<dbReference type="InterPro" id="IPR036225">
    <property type="entry name" value="SRP/SRP_N"/>
</dbReference>
<comment type="subcellular location">
    <subcellularLocation>
        <location evidence="10">Cell membrane</location>
        <topology evidence="10">Peripheral membrane protein</topology>
        <orientation evidence="10">Cytoplasmic side</orientation>
    </subcellularLocation>
    <subcellularLocation>
        <location evidence="10">Cytoplasm</location>
    </subcellularLocation>
</comment>
<dbReference type="PANTHER" id="PTHR43134">
    <property type="entry name" value="SIGNAL RECOGNITION PARTICLE RECEPTOR SUBUNIT ALPHA"/>
    <property type="match status" value="1"/>
</dbReference>
<keyword evidence="6 10" id="KW-0472">Membrane</keyword>
<dbReference type="PANTHER" id="PTHR43134:SF1">
    <property type="entry name" value="SIGNAL RECOGNITION PARTICLE RECEPTOR SUBUNIT ALPHA"/>
    <property type="match status" value="1"/>
</dbReference>
<feature type="coiled-coil region" evidence="11">
    <location>
        <begin position="60"/>
        <end position="120"/>
    </location>
</feature>
<organism evidence="14 15">
    <name type="scientific">Photobacterium frigidiphilum</name>
    <dbReference type="NCBI Taxonomy" id="264736"/>
    <lineage>
        <taxon>Bacteria</taxon>
        <taxon>Pseudomonadati</taxon>
        <taxon>Pseudomonadota</taxon>
        <taxon>Gammaproteobacteria</taxon>
        <taxon>Vibrionales</taxon>
        <taxon>Vibrionaceae</taxon>
        <taxon>Photobacterium</taxon>
    </lineage>
</organism>
<dbReference type="HAMAP" id="MF_00920">
    <property type="entry name" value="FtsY"/>
    <property type="match status" value="1"/>
</dbReference>
<dbReference type="SMART" id="SM00382">
    <property type="entry name" value="AAA"/>
    <property type="match status" value="1"/>
</dbReference>
<proteinExistence type="inferred from homology"/>
<dbReference type="InterPro" id="IPR000897">
    <property type="entry name" value="SRP54_GTPase_dom"/>
</dbReference>
<keyword evidence="1 10" id="KW-1003">Cell membrane</keyword>
<dbReference type="InterPro" id="IPR003593">
    <property type="entry name" value="AAA+_ATPase"/>
</dbReference>
<dbReference type="Pfam" id="PF02881">
    <property type="entry name" value="SRP54_N"/>
    <property type="match status" value="1"/>
</dbReference>
<dbReference type="SUPFAM" id="SSF52540">
    <property type="entry name" value="P-loop containing nucleoside triphosphate hydrolases"/>
    <property type="match status" value="1"/>
</dbReference>
<accession>A0A2T3JL51</accession>
<dbReference type="EMBL" id="PYMJ01000005">
    <property type="protein sequence ID" value="PSU49764.1"/>
    <property type="molecule type" value="Genomic_DNA"/>
</dbReference>
<evidence type="ECO:0000256" key="7">
    <source>
        <dbReference type="ARBA" id="ARBA00023170"/>
    </source>
</evidence>
<evidence type="ECO:0000256" key="11">
    <source>
        <dbReference type="SAM" id="Coils"/>
    </source>
</evidence>
<dbReference type="GO" id="GO:0005525">
    <property type="term" value="F:GTP binding"/>
    <property type="evidence" value="ECO:0007669"/>
    <property type="project" value="UniProtKB-UniRule"/>
</dbReference>
<feature type="region of interest" description="Disordered" evidence="12">
    <location>
        <begin position="16"/>
        <end position="55"/>
    </location>
</feature>
<evidence type="ECO:0000259" key="13">
    <source>
        <dbReference type="PROSITE" id="PS00300"/>
    </source>
</evidence>
<dbReference type="NCBIfam" id="TIGR00064">
    <property type="entry name" value="ftsY"/>
    <property type="match status" value="1"/>
</dbReference>
<comment type="subunit">
    <text evidence="10">Part of the signal recognition particle protein translocation system, which is composed of SRP and FtsY. SRP is a ribonucleoprotein composed of Ffh and a 4.5S RNA molecule.</text>
</comment>
<reference evidence="14 15" key="1">
    <citation type="submission" date="2018-01" db="EMBL/GenBank/DDBJ databases">
        <title>Whole genome sequencing of Histamine producing bacteria.</title>
        <authorList>
            <person name="Butler K."/>
        </authorList>
    </citation>
    <scope>NUCLEOTIDE SEQUENCE [LARGE SCALE GENOMIC DNA]</scope>
    <source>
        <strain evidence="14 15">JCM 12947</strain>
    </source>
</reference>
<dbReference type="InterPro" id="IPR004390">
    <property type="entry name" value="SR_rcpt_FtsY"/>
</dbReference>
<evidence type="ECO:0000256" key="10">
    <source>
        <dbReference type="HAMAP-Rule" id="MF_00920"/>
    </source>
</evidence>
<dbReference type="Gene3D" id="1.20.120.140">
    <property type="entry name" value="Signal recognition particle SRP54, nucleotide-binding domain"/>
    <property type="match status" value="1"/>
</dbReference>
<dbReference type="SMART" id="SM00962">
    <property type="entry name" value="SRP54"/>
    <property type="match status" value="1"/>
</dbReference>
<evidence type="ECO:0000256" key="4">
    <source>
        <dbReference type="ARBA" id="ARBA00022801"/>
    </source>
</evidence>
<dbReference type="InterPro" id="IPR042101">
    <property type="entry name" value="SRP54_N_sf"/>
</dbReference>
<dbReference type="InterPro" id="IPR027417">
    <property type="entry name" value="P-loop_NTPase"/>
</dbReference>
<dbReference type="PROSITE" id="PS00300">
    <property type="entry name" value="SRP54"/>
    <property type="match status" value="1"/>
</dbReference>
<keyword evidence="7 10" id="KW-0675">Receptor</keyword>
<feature type="binding site" evidence="10">
    <location>
        <begin position="241"/>
        <end position="248"/>
    </location>
    <ligand>
        <name>GTP</name>
        <dbReference type="ChEBI" id="CHEBI:37565"/>
    </ligand>
</feature>
<feature type="compositionally biased region" description="Low complexity" evidence="12">
    <location>
        <begin position="24"/>
        <end position="34"/>
    </location>
</feature>
<keyword evidence="2 10" id="KW-0963">Cytoplasm</keyword>
<feature type="domain" description="SRP54-type proteins GTP-binding" evidence="13">
    <location>
        <begin position="408"/>
        <end position="421"/>
    </location>
</feature>